<protein>
    <submittedName>
        <fullName evidence="1">Uncharacterized protein</fullName>
    </submittedName>
</protein>
<dbReference type="EMBL" id="JASMQC010000020">
    <property type="protein sequence ID" value="KAK1937090.1"/>
    <property type="molecule type" value="Genomic_DNA"/>
</dbReference>
<comment type="caution">
    <text evidence="1">The sequence shown here is derived from an EMBL/GenBank/DDBJ whole genome shotgun (WGS) entry which is preliminary data.</text>
</comment>
<organism evidence="1 2">
    <name type="scientific">Phytophthora citrophthora</name>
    <dbReference type="NCBI Taxonomy" id="4793"/>
    <lineage>
        <taxon>Eukaryota</taxon>
        <taxon>Sar</taxon>
        <taxon>Stramenopiles</taxon>
        <taxon>Oomycota</taxon>
        <taxon>Peronosporomycetes</taxon>
        <taxon>Peronosporales</taxon>
        <taxon>Peronosporaceae</taxon>
        <taxon>Phytophthora</taxon>
    </lineage>
</organism>
<proteinExistence type="predicted"/>
<sequence length="202" mass="21614">MISRLRTCNPSSPAFPSAVESVFYDLAATEAAPDRPSSSVQQGSSVFQRAKPGPITISEGLFLQILQHLSTDFPKPLQTRFIEAVLTVSTKTNSKELEGVGLARFHRGVQACLLMEELIDAAAMLFQTLESRSSGTGVSSDAFIGVLQSAAKSQFPRQLTAVLESLLEAITTSAAMKMPGVEGLHLSDACNLLFNFALVPPQ</sequence>
<evidence type="ECO:0000313" key="2">
    <source>
        <dbReference type="Proteomes" id="UP001259832"/>
    </source>
</evidence>
<gene>
    <name evidence="1" type="ORF">P3T76_009868</name>
</gene>
<reference evidence="1" key="1">
    <citation type="submission" date="2023-08" db="EMBL/GenBank/DDBJ databases">
        <title>Reference Genome Resource for the Citrus Pathogen Phytophthora citrophthora.</title>
        <authorList>
            <person name="Moller H."/>
            <person name="Coetzee B."/>
            <person name="Rose L.J."/>
            <person name="Van Niekerk J.M."/>
        </authorList>
    </citation>
    <scope>NUCLEOTIDE SEQUENCE</scope>
    <source>
        <strain evidence="1">STE-U-9442</strain>
    </source>
</reference>
<dbReference type="Proteomes" id="UP001259832">
    <property type="component" value="Unassembled WGS sequence"/>
</dbReference>
<dbReference type="AlphaFoldDB" id="A0AAD9GEL2"/>
<keyword evidence="2" id="KW-1185">Reference proteome</keyword>
<accession>A0AAD9GEL2</accession>
<evidence type="ECO:0000313" key="1">
    <source>
        <dbReference type="EMBL" id="KAK1937090.1"/>
    </source>
</evidence>
<name>A0AAD9GEL2_9STRA</name>